<keyword evidence="5" id="KW-1185">Reference proteome</keyword>
<evidence type="ECO:0000259" key="3">
    <source>
        <dbReference type="Pfam" id="PF13930"/>
    </source>
</evidence>
<feature type="region of interest" description="Disordered" evidence="1">
    <location>
        <begin position="292"/>
        <end position="316"/>
    </location>
</feature>
<feature type="compositionally biased region" description="Low complexity" evidence="1">
    <location>
        <begin position="246"/>
        <end position="256"/>
    </location>
</feature>
<feature type="compositionally biased region" description="Basic and acidic residues" evidence="1">
    <location>
        <begin position="292"/>
        <end position="303"/>
    </location>
</feature>
<gene>
    <name evidence="4" type="ORF">ABID24_001480</name>
</gene>
<feature type="signal peptide" evidence="2">
    <location>
        <begin position="1"/>
        <end position="22"/>
    </location>
</feature>
<dbReference type="InterPro" id="IPR044927">
    <property type="entry name" value="Endonuclea_NS_2"/>
</dbReference>
<dbReference type="InterPro" id="IPR035451">
    <property type="entry name" value="Ada-like_dom_sf"/>
</dbReference>
<sequence>MKNLKKILASVILSVGLLTGNAAGNLWMPETVYGAVGLASVPSYTGSAYTVLNDNVPEFTEEDLALESFESYSELDSLGRCGAAFANIGQELMPTEERGKIGQVRPSGWHTQKYDCVDGKYLYNRCHLIGYQLTGENANEENLITGTRYMNVEGMLPFEDMTADYIRETGNHVLYRVTPLYNGDDLVASGVQMEAQSVEDGGQGVLFNVYCYNVQQGVGIDYSTGDSWEETEDFSAQESPELSAGTEETFSSSEQETFTDKSAAEATYILNVNTGKFHRPDCHSVNQMKEKNKMEMTGTRDELVQQGYSPCQNCNP</sequence>
<dbReference type="InterPro" id="IPR044929">
    <property type="entry name" value="DNA/RNA_non-sp_Endonuclease_sf"/>
</dbReference>
<accession>A0ABV2M1G8</accession>
<proteinExistence type="predicted"/>
<evidence type="ECO:0000313" key="4">
    <source>
        <dbReference type="EMBL" id="MET3750236.1"/>
    </source>
</evidence>
<feature type="region of interest" description="Disordered" evidence="1">
    <location>
        <begin position="223"/>
        <end position="256"/>
    </location>
</feature>
<dbReference type="Proteomes" id="UP001549106">
    <property type="component" value="Unassembled WGS sequence"/>
</dbReference>
<dbReference type="Gene3D" id="3.40.570.10">
    <property type="entry name" value="Extracellular Endonuclease, subunit A"/>
    <property type="match status" value="1"/>
</dbReference>
<dbReference type="RefSeq" id="WP_303003501.1">
    <property type="nucleotide sequence ID" value="NZ_JANJZT010000008.1"/>
</dbReference>
<keyword evidence="2" id="KW-0732">Signal</keyword>
<protein>
    <submittedName>
        <fullName evidence="4">DNA-entry nuclease</fullName>
    </submittedName>
</protein>
<comment type="caution">
    <text evidence="4">The sequence shown here is derived from an EMBL/GenBank/DDBJ whole genome shotgun (WGS) entry which is preliminary data.</text>
</comment>
<name>A0ABV2M1G8_9FIRM</name>
<dbReference type="Pfam" id="PF13930">
    <property type="entry name" value="Endonuclea_NS_2"/>
    <property type="match status" value="1"/>
</dbReference>
<feature type="domain" description="Type VII secretion system protein EssD-like" evidence="3">
    <location>
        <begin position="71"/>
        <end position="197"/>
    </location>
</feature>
<dbReference type="Gene3D" id="3.40.10.10">
    <property type="entry name" value="DNA Methylphosphotriester Repair Domain"/>
    <property type="match status" value="1"/>
</dbReference>
<organism evidence="4 5">
    <name type="scientific">Blautia caecimuris</name>
    <dbReference type="NCBI Taxonomy" id="1796615"/>
    <lineage>
        <taxon>Bacteria</taxon>
        <taxon>Bacillati</taxon>
        <taxon>Bacillota</taxon>
        <taxon>Clostridia</taxon>
        <taxon>Lachnospirales</taxon>
        <taxon>Lachnospiraceae</taxon>
        <taxon>Blautia</taxon>
    </lineage>
</organism>
<dbReference type="EMBL" id="JBEPMJ010000008">
    <property type="protein sequence ID" value="MET3750236.1"/>
    <property type="molecule type" value="Genomic_DNA"/>
</dbReference>
<evidence type="ECO:0000256" key="2">
    <source>
        <dbReference type="SAM" id="SignalP"/>
    </source>
</evidence>
<reference evidence="4 5" key="1">
    <citation type="submission" date="2024-06" db="EMBL/GenBank/DDBJ databases">
        <title>Genomic Encyclopedia of Type Strains, Phase IV (KMG-IV): sequencing the most valuable type-strain genomes for metagenomic binning, comparative biology and taxonomic classification.</title>
        <authorList>
            <person name="Goeker M."/>
        </authorList>
    </citation>
    <scope>NUCLEOTIDE SEQUENCE [LARGE SCALE GENOMIC DNA]</scope>
    <source>
        <strain evidence="4 5">DSM 29492</strain>
    </source>
</reference>
<feature type="compositionally biased region" description="Polar residues" evidence="1">
    <location>
        <begin position="306"/>
        <end position="316"/>
    </location>
</feature>
<dbReference type="SUPFAM" id="SSF57884">
    <property type="entry name" value="Ada DNA repair protein, N-terminal domain (N-Ada 10)"/>
    <property type="match status" value="1"/>
</dbReference>
<feature type="chain" id="PRO_5046121695" evidence="2">
    <location>
        <begin position="23"/>
        <end position="316"/>
    </location>
</feature>
<evidence type="ECO:0000256" key="1">
    <source>
        <dbReference type="SAM" id="MobiDB-lite"/>
    </source>
</evidence>
<evidence type="ECO:0000313" key="5">
    <source>
        <dbReference type="Proteomes" id="UP001549106"/>
    </source>
</evidence>